<comment type="caution">
    <text evidence="1">The sequence shown here is derived from an EMBL/GenBank/DDBJ whole genome shotgun (WGS) entry which is preliminary data.</text>
</comment>
<sequence length="317" mass="36078">MEEAVDYLSSSLEEQVSLATLYRFVLDKHLTLSVRLLNQAYALGGQFITPPYSDINCYPVEYDLATNEPLDEPYIIPLDSALQVEENKWLAFDEKVHVIDGIWDLTMIGMESLDVEHQYQKELGGSEPLVAPVKGVFLKQEELVCKLQKSLPPEPTDENRAALQKELERFLHPKGLTLDDYLNCDDISECLSNAEIDSLEQLSEIMQDGLPDCEKFEDSITLEEHSYQFVIRTNELTRFVQSLDEENLEPVQTEKPLGTRERNSYLTLISVLFEEQGLNPFLKGLTSPIKLMADKAGMSISEKTILKIINEVREIKS</sequence>
<keyword evidence="2" id="KW-1185">Reference proteome</keyword>
<reference evidence="1 2" key="1">
    <citation type="submission" date="2021-07" db="EMBL/GenBank/DDBJ databases">
        <title>Shewanella sp. nov, isolated from SCS.</title>
        <authorList>
            <person name="Cao W.R."/>
        </authorList>
    </citation>
    <scope>NUCLEOTIDE SEQUENCE [LARGE SCALE GENOMIC DNA]</scope>
    <source>
        <strain evidence="1 2">NR704-98</strain>
    </source>
</reference>
<accession>A0ABS7E957</accession>
<gene>
    <name evidence="1" type="ORF">K0625_21465</name>
</gene>
<organism evidence="1 2">
    <name type="scientific">Shewanella nanhaiensis</name>
    <dbReference type="NCBI Taxonomy" id="2864872"/>
    <lineage>
        <taxon>Bacteria</taxon>
        <taxon>Pseudomonadati</taxon>
        <taxon>Pseudomonadota</taxon>
        <taxon>Gammaproteobacteria</taxon>
        <taxon>Alteromonadales</taxon>
        <taxon>Shewanellaceae</taxon>
        <taxon>Shewanella</taxon>
    </lineage>
</organism>
<dbReference type="EMBL" id="JAHZST010000022">
    <property type="protein sequence ID" value="MBW8186195.1"/>
    <property type="molecule type" value="Genomic_DNA"/>
</dbReference>
<dbReference type="Proteomes" id="UP001195963">
    <property type="component" value="Unassembled WGS sequence"/>
</dbReference>
<dbReference type="RefSeq" id="WP_220111513.1">
    <property type="nucleotide sequence ID" value="NZ_JAHZST010000022.1"/>
</dbReference>
<proteinExistence type="predicted"/>
<name>A0ABS7E957_9GAMM</name>
<evidence type="ECO:0000313" key="1">
    <source>
        <dbReference type="EMBL" id="MBW8186195.1"/>
    </source>
</evidence>
<protein>
    <submittedName>
        <fullName evidence="1">Uncharacterized protein</fullName>
    </submittedName>
</protein>
<evidence type="ECO:0000313" key="2">
    <source>
        <dbReference type="Proteomes" id="UP001195963"/>
    </source>
</evidence>